<protein>
    <submittedName>
        <fullName evidence="1">Uncharacterized protein</fullName>
    </submittedName>
</protein>
<accession>A0A328N4R7</accession>
<reference evidence="1 2" key="1">
    <citation type="submission" date="2018-03" db="EMBL/GenBank/DDBJ databases">
        <title>Defining the species Micromonospora saelicesensis and Micromonospora noduli under the framework of genomics.</title>
        <authorList>
            <person name="Riesco R."/>
            <person name="Trujillo M.E."/>
        </authorList>
    </citation>
    <scope>NUCLEOTIDE SEQUENCE [LARGE SCALE GENOMIC DNA]</scope>
    <source>
        <strain evidence="1 2">LAH08</strain>
    </source>
</reference>
<sequence>MEKPPRRSVRCRSSAVAPNADWLLHQRVNQSQKKPQSLWASGTPVQSFGVSLGRSCSGSARAAAAASAGTCPDSTSRSNTYDRRATALSASPLIGSSLSGERTRPASSAAWARVSSAGEREKYRLLAAAMPYAPAPK</sequence>
<organism evidence="1 2">
    <name type="scientific">Micromonospora noduli</name>
    <dbReference type="NCBI Taxonomy" id="709876"/>
    <lineage>
        <taxon>Bacteria</taxon>
        <taxon>Bacillati</taxon>
        <taxon>Actinomycetota</taxon>
        <taxon>Actinomycetes</taxon>
        <taxon>Micromonosporales</taxon>
        <taxon>Micromonosporaceae</taxon>
        <taxon>Micromonospora</taxon>
    </lineage>
</organism>
<dbReference type="AlphaFoldDB" id="A0A328N4R7"/>
<evidence type="ECO:0000313" key="1">
    <source>
        <dbReference type="EMBL" id="RAO02604.1"/>
    </source>
</evidence>
<dbReference type="EMBL" id="PYAA01000012">
    <property type="protein sequence ID" value="RAO02604.1"/>
    <property type="molecule type" value="Genomic_DNA"/>
</dbReference>
<evidence type="ECO:0000313" key="2">
    <source>
        <dbReference type="Proteomes" id="UP000248966"/>
    </source>
</evidence>
<dbReference type="Proteomes" id="UP000248966">
    <property type="component" value="Unassembled WGS sequence"/>
</dbReference>
<proteinExistence type="predicted"/>
<name>A0A328N4R7_9ACTN</name>
<comment type="caution">
    <text evidence="1">The sequence shown here is derived from an EMBL/GenBank/DDBJ whole genome shotgun (WGS) entry which is preliminary data.</text>
</comment>
<gene>
    <name evidence="1" type="ORF">LAH08_02112</name>
</gene>